<gene>
    <name evidence="2" type="ORF">MKW94_019154</name>
</gene>
<evidence type="ECO:0000256" key="1">
    <source>
        <dbReference type="SAM" id="SignalP"/>
    </source>
</evidence>
<dbReference type="Proteomes" id="UP001177140">
    <property type="component" value="Unassembled WGS sequence"/>
</dbReference>
<evidence type="ECO:0000313" key="3">
    <source>
        <dbReference type="Proteomes" id="UP001177140"/>
    </source>
</evidence>
<dbReference type="EMBL" id="JAJJMA010200699">
    <property type="protein sequence ID" value="MCL7039390.1"/>
    <property type="molecule type" value="Genomic_DNA"/>
</dbReference>
<feature type="signal peptide" evidence="1">
    <location>
        <begin position="1"/>
        <end position="30"/>
    </location>
</feature>
<organism evidence="2 3">
    <name type="scientific">Papaver nudicaule</name>
    <name type="common">Iceland poppy</name>
    <dbReference type="NCBI Taxonomy" id="74823"/>
    <lineage>
        <taxon>Eukaryota</taxon>
        <taxon>Viridiplantae</taxon>
        <taxon>Streptophyta</taxon>
        <taxon>Embryophyta</taxon>
        <taxon>Tracheophyta</taxon>
        <taxon>Spermatophyta</taxon>
        <taxon>Magnoliopsida</taxon>
        <taxon>Ranunculales</taxon>
        <taxon>Papaveraceae</taxon>
        <taxon>Papaveroideae</taxon>
        <taxon>Papaver</taxon>
    </lineage>
</organism>
<evidence type="ECO:0000313" key="2">
    <source>
        <dbReference type="EMBL" id="MCL7039390.1"/>
    </source>
</evidence>
<feature type="chain" id="PRO_5041258075" evidence="1">
    <location>
        <begin position="31"/>
        <end position="82"/>
    </location>
</feature>
<protein>
    <submittedName>
        <fullName evidence="2">Uncharacterized protein</fullName>
    </submittedName>
</protein>
<keyword evidence="3" id="KW-1185">Reference proteome</keyword>
<sequence length="82" mass="9189">MVKAHLISSTLFLIGFLLVLLVADIGYVRGDCDVGRRMRVEACEDVDCDSLCISRSDFLVSHTECEIDEGYIFSGQYCLCCR</sequence>
<accession>A0AA42ARU7</accession>
<comment type="caution">
    <text evidence="2">The sequence shown here is derived from an EMBL/GenBank/DDBJ whole genome shotgun (WGS) entry which is preliminary data.</text>
</comment>
<name>A0AA42ARU7_PAPNU</name>
<reference evidence="2" key="1">
    <citation type="submission" date="2022-03" db="EMBL/GenBank/DDBJ databases">
        <title>A functionally conserved STORR gene fusion in Papaver species that diverged 16.8 million years ago.</title>
        <authorList>
            <person name="Catania T."/>
        </authorList>
    </citation>
    <scope>NUCLEOTIDE SEQUENCE</scope>
    <source>
        <strain evidence="2">S-191538</strain>
    </source>
</reference>
<proteinExistence type="predicted"/>
<keyword evidence="1" id="KW-0732">Signal</keyword>
<dbReference type="AlphaFoldDB" id="A0AA42ARU7"/>